<feature type="domain" description="ATP-grasp" evidence="5">
    <location>
        <begin position="116"/>
        <end position="319"/>
    </location>
</feature>
<keyword evidence="2 4" id="KW-0547">Nucleotide-binding</keyword>
<keyword evidence="7" id="KW-1185">Reference proteome</keyword>
<dbReference type="Proteomes" id="UP001595872">
    <property type="component" value="Unassembled WGS sequence"/>
</dbReference>
<dbReference type="EMBL" id="JBHSIT010000001">
    <property type="protein sequence ID" value="MFC4905741.1"/>
    <property type="molecule type" value="Genomic_DNA"/>
</dbReference>
<comment type="caution">
    <text evidence="6">The sequence shown here is derived from an EMBL/GenBank/DDBJ whole genome shotgun (WGS) entry which is preliminary data.</text>
</comment>
<dbReference type="PANTHER" id="PTHR43585:SF2">
    <property type="entry name" value="ATP-GRASP ENZYME FSQD"/>
    <property type="match status" value="1"/>
</dbReference>
<evidence type="ECO:0000256" key="1">
    <source>
        <dbReference type="ARBA" id="ARBA00022598"/>
    </source>
</evidence>
<sequence>MSKPVVAIVQPYSSGALLAPLLREAGMSPVAVMDCVGPALEPLRAAHVPENYDVIINHHGDAEETIRTLGALSPTAVMTSVDMALHLTQRLADALTPGEANVSELVDARRHKYRMHQALAAAGLPVARQICATDPAEVEAWIEREGLAGRDLVIKPSSSAGIVSVGRAPGGQGWREHFDAILGHRDKNGVLAEDVLVMEHLTGTEYAVDTVSHHGRHSVTDIIRYDRAQYGDGIAVYNAVEWMPYAPDDPVLGPLMEYALAALDAVGLRQWGAHTEIMMTEDGPRLLEVNARFAGIGHPTLTEIATGESQLTRTVDVCAGRGGELPDGFTLRRNVLAVFVKAYTSGVVRNAEILDEVRSLPSFHSTFRLVSTGDRVEASTDIHTSMTMGYITLAHERSEQLYEDRDVIRKLEQQLIIDPEG</sequence>
<dbReference type="PROSITE" id="PS50975">
    <property type="entry name" value="ATP_GRASP"/>
    <property type="match status" value="1"/>
</dbReference>
<protein>
    <submittedName>
        <fullName evidence="6">ATP-grasp domain-containing protein</fullName>
    </submittedName>
</protein>
<dbReference type="NCBIfam" id="NF005543">
    <property type="entry name" value="PRK07206.1"/>
    <property type="match status" value="1"/>
</dbReference>
<evidence type="ECO:0000256" key="4">
    <source>
        <dbReference type="PROSITE-ProRule" id="PRU00409"/>
    </source>
</evidence>
<evidence type="ECO:0000313" key="7">
    <source>
        <dbReference type="Proteomes" id="UP001595872"/>
    </source>
</evidence>
<evidence type="ECO:0000313" key="6">
    <source>
        <dbReference type="EMBL" id="MFC4905741.1"/>
    </source>
</evidence>
<dbReference type="InterPro" id="IPR052032">
    <property type="entry name" value="ATP-dep_AA_Ligase"/>
</dbReference>
<gene>
    <name evidence="6" type="ORF">ACFPCY_00280</name>
</gene>
<reference evidence="7" key="1">
    <citation type="journal article" date="2019" name="Int. J. Syst. Evol. Microbiol.">
        <title>The Global Catalogue of Microorganisms (GCM) 10K type strain sequencing project: providing services to taxonomists for standard genome sequencing and annotation.</title>
        <authorList>
            <consortium name="The Broad Institute Genomics Platform"/>
            <consortium name="The Broad Institute Genome Sequencing Center for Infectious Disease"/>
            <person name="Wu L."/>
            <person name="Ma J."/>
        </authorList>
    </citation>
    <scope>NUCLEOTIDE SEQUENCE [LARGE SCALE GENOMIC DNA]</scope>
    <source>
        <strain evidence="7">KLKA75</strain>
    </source>
</reference>
<evidence type="ECO:0000256" key="2">
    <source>
        <dbReference type="ARBA" id="ARBA00022741"/>
    </source>
</evidence>
<dbReference type="Pfam" id="PF13535">
    <property type="entry name" value="ATP-grasp_4"/>
    <property type="match status" value="1"/>
</dbReference>
<dbReference type="Gene3D" id="3.30.470.20">
    <property type="entry name" value="ATP-grasp fold, B domain"/>
    <property type="match status" value="1"/>
</dbReference>
<keyword evidence="3 4" id="KW-0067">ATP-binding</keyword>
<evidence type="ECO:0000256" key="3">
    <source>
        <dbReference type="ARBA" id="ARBA00022840"/>
    </source>
</evidence>
<evidence type="ECO:0000259" key="5">
    <source>
        <dbReference type="PROSITE" id="PS50975"/>
    </source>
</evidence>
<name>A0ABV9TQA9_9ACTN</name>
<keyword evidence="1" id="KW-0436">Ligase</keyword>
<dbReference type="InterPro" id="IPR011761">
    <property type="entry name" value="ATP-grasp"/>
</dbReference>
<dbReference type="SUPFAM" id="SSF56059">
    <property type="entry name" value="Glutathione synthetase ATP-binding domain-like"/>
    <property type="match status" value="1"/>
</dbReference>
<accession>A0ABV9TQA9</accession>
<dbReference type="PANTHER" id="PTHR43585">
    <property type="entry name" value="FUMIPYRROLE BIOSYNTHESIS PROTEIN C"/>
    <property type="match status" value="1"/>
</dbReference>
<dbReference type="RefSeq" id="WP_378251484.1">
    <property type="nucleotide sequence ID" value="NZ_JBHSIT010000001.1"/>
</dbReference>
<organism evidence="6 7">
    <name type="scientific">Actinomadura gamaensis</name>
    <dbReference type="NCBI Taxonomy" id="1763541"/>
    <lineage>
        <taxon>Bacteria</taxon>
        <taxon>Bacillati</taxon>
        <taxon>Actinomycetota</taxon>
        <taxon>Actinomycetes</taxon>
        <taxon>Streptosporangiales</taxon>
        <taxon>Thermomonosporaceae</taxon>
        <taxon>Actinomadura</taxon>
    </lineage>
</organism>
<proteinExistence type="predicted"/>